<dbReference type="EMBL" id="CBTB010000056">
    <property type="protein sequence ID" value="CDH31431.1"/>
    <property type="molecule type" value="Genomic_DNA"/>
</dbReference>
<dbReference type="RefSeq" id="WP_155362154.1">
    <property type="nucleotide sequence ID" value="NZ_CAWLWA010000108.1"/>
</dbReference>
<name>A0A077QGQ3_XENBV</name>
<dbReference type="AlphaFoldDB" id="A0A077QGQ3"/>
<accession>A0A077QGQ3</accession>
<proteinExistence type="predicted"/>
<gene>
    <name evidence="1" type="ORF">XBI1_1490001</name>
</gene>
<organism evidence="1">
    <name type="scientific">Xenorhabdus bovienii str. Intermedium</name>
    <dbReference type="NCBI Taxonomy" id="1379677"/>
    <lineage>
        <taxon>Bacteria</taxon>
        <taxon>Pseudomonadati</taxon>
        <taxon>Pseudomonadota</taxon>
        <taxon>Gammaproteobacteria</taxon>
        <taxon>Enterobacterales</taxon>
        <taxon>Morganellaceae</taxon>
        <taxon>Xenorhabdus</taxon>
    </lineage>
</organism>
<dbReference type="HOGENOM" id="CLU_1980755_0_0_6"/>
<reference evidence="1" key="1">
    <citation type="submission" date="2013-07" db="EMBL/GenBank/DDBJ databases">
        <title>Sub-species coevolution in mutualistic symbiosis.</title>
        <authorList>
            <person name="Murfin K."/>
            <person name="Klassen J."/>
            <person name="Lee M."/>
            <person name="Forst S."/>
            <person name="Stock P."/>
            <person name="Goodrich-Blair H."/>
        </authorList>
    </citation>
    <scope>NUCLEOTIDE SEQUENCE [LARGE SCALE GENOMIC DNA]</scope>
    <source>
        <strain evidence="1">Intermedium</strain>
    </source>
</reference>
<protein>
    <submittedName>
        <fullName evidence="1">Uncharacterized protein</fullName>
    </submittedName>
</protein>
<dbReference type="Proteomes" id="UP000028480">
    <property type="component" value="Unassembled WGS sequence"/>
</dbReference>
<comment type="caution">
    <text evidence="1">The sequence shown here is derived from an EMBL/GenBank/DDBJ whole genome shotgun (WGS) entry which is preliminary data.</text>
</comment>
<sequence length="126" mass="14510">MSQQHQDCFNLLRPLISSYTRRDGVMSLSMQATKFILTAIGDRVGVQNMGQLMDELGFTLSFGSIVLLPHPFDIDMVYYERNVIGELSADNTGRLNFAFIIQRTHRVHEQVDAYLDYFRYFPPSPL</sequence>
<evidence type="ECO:0000313" key="1">
    <source>
        <dbReference type="EMBL" id="CDH31431.1"/>
    </source>
</evidence>